<evidence type="ECO:0000256" key="10">
    <source>
        <dbReference type="SAM" id="Phobius"/>
    </source>
</evidence>
<evidence type="ECO:0000313" key="11">
    <source>
        <dbReference type="EMBL" id="VDN30601.1"/>
    </source>
</evidence>
<organism evidence="11 12">
    <name type="scientific">Cylicostephanus goldi</name>
    <name type="common">Nematode worm</name>
    <dbReference type="NCBI Taxonomy" id="71465"/>
    <lineage>
        <taxon>Eukaryota</taxon>
        <taxon>Metazoa</taxon>
        <taxon>Ecdysozoa</taxon>
        <taxon>Nematoda</taxon>
        <taxon>Chromadorea</taxon>
        <taxon>Rhabditida</taxon>
        <taxon>Rhabditina</taxon>
        <taxon>Rhabditomorpha</taxon>
        <taxon>Strongyloidea</taxon>
        <taxon>Strongylidae</taxon>
        <taxon>Cylicostephanus</taxon>
    </lineage>
</organism>
<evidence type="ECO:0000256" key="7">
    <source>
        <dbReference type="ARBA" id="ARBA00039669"/>
    </source>
</evidence>
<keyword evidence="6 10" id="KW-0472">Membrane</keyword>
<name>A0A3P7NHH6_CYLGO</name>
<evidence type="ECO:0000256" key="1">
    <source>
        <dbReference type="ARBA" id="ARBA00004653"/>
    </source>
</evidence>
<feature type="transmembrane region" description="Helical" evidence="10">
    <location>
        <begin position="69"/>
        <end position="92"/>
    </location>
</feature>
<evidence type="ECO:0000256" key="5">
    <source>
        <dbReference type="ARBA" id="ARBA00022989"/>
    </source>
</evidence>
<dbReference type="GO" id="GO:0046964">
    <property type="term" value="F:3'-phosphoadenosine 5'-phosphosulfate transmembrane transporter activity"/>
    <property type="evidence" value="ECO:0007669"/>
    <property type="project" value="TreeGrafter"/>
</dbReference>
<keyword evidence="3" id="KW-0813">Transport</keyword>
<dbReference type="Proteomes" id="UP000271889">
    <property type="component" value="Unassembled WGS sequence"/>
</dbReference>
<evidence type="ECO:0000256" key="9">
    <source>
        <dbReference type="ARBA" id="ARBA00042729"/>
    </source>
</evidence>
<dbReference type="InterPro" id="IPR013657">
    <property type="entry name" value="SCL35B1-4/HUT1"/>
</dbReference>
<sequence length="126" mass="14097">MISGALVADAIIGNLQEKVMKKYGGSSNEMVFYSYSIGSVYILVITILTGEFFEAFEFFLNNPWKTYGYGLIFGFLGYLGVNVVITLIKVLLKNKSRWDAELKRVAAKVVPLSKTTVFAKDDLFMV</sequence>
<dbReference type="PANTHER" id="PTHR10778">
    <property type="entry name" value="SOLUTE CARRIER FAMILY 35 MEMBER B"/>
    <property type="match status" value="1"/>
</dbReference>
<dbReference type="Pfam" id="PF08449">
    <property type="entry name" value="UAA"/>
    <property type="match status" value="1"/>
</dbReference>
<proteinExistence type="inferred from homology"/>
<reference evidence="11 12" key="1">
    <citation type="submission" date="2018-11" db="EMBL/GenBank/DDBJ databases">
        <authorList>
            <consortium name="Pathogen Informatics"/>
        </authorList>
    </citation>
    <scope>NUCLEOTIDE SEQUENCE [LARGE SCALE GENOMIC DNA]</scope>
</reference>
<dbReference type="AlphaFoldDB" id="A0A3P7NHH6"/>
<dbReference type="GO" id="GO:0000139">
    <property type="term" value="C:Golgi membrane"/>
    <property type="evidence" value="ECO:0007669"/>
    <property type="project" value="UniProtKB-SubCell"/>
</dbReference>
<gene>
    <name evidence="11" type="ORF">CGOC_LOCUS11593</name>
</gene>
<protein>
    <recommendedName>
        <fullName evidence="7">Adenosine 3'-phospho 5'-phosphosulfate transporter 2</fullName>
    </recommendedName>
    <alternativeName>
        <fullName evidence="8">PAPS transporter 2</fullName>
    </alternativeName>
    <alternativeName>
        <fullName evidence="9">Solute carrier family 35 member B3 homolog</fullName>
    </alternativeName>
</protein>
<feature type="transmembrane region" description="Helical" evidence="10">
    <location>
        <begin position="30"/>
        <end position="49"/>
    </location>
</feature>
<evidence type="ECO:0000256" key="3">
    <source>
        <dbReference type="ARBA" id="ARBA00022448"/>
    </source>
</evidence>
<evidence type="ECO:0000256" key="4">
    <source>
        <dbReference type="ARBA" id="ARBA00022692"/>
    </source>
</evidence>
<evidence type="ECO:0000256" key="6">
    <source>
        <dbReference type="ARBA" id="ARBA00023136"/>
    </source>
</evidence>
<accession>A0A3P7NHH6</accession>
<dbReference type="OrthoDB" id="438495at2759"/>
<evidence type="ECO:0000256" key="8">
    <source>
        <dbReference type="ARBA" id="ARBA00041866"/>
    </source>
</evidence>
<comment type="similarity">
    <text evidence="2">Belongs to the nucleotide-sugar transporter family. SLC35B subfamily.</text>
</comment>
<dbReference type="PANTHER" id="PTHR10778:SF8">
    <property type="entry name" value="ADENOSINE 3'-PHOSPHO 5'-PHOSPHOSULFATE TRANSPORTER 2"/>
    <property type="match status" value="1"/>
</dbReference>
<dbReference type="GO" id="GO:0005789">
    <property type="term" value="C:endoplasmic reticulum membrane"/>
    <property type="evidence" value="ECO:0007669"/>
    <property type="project" value="TreeGrafter"/>
</dbReference>
<keyword evidence="12" id="KW-1185">Reference proteome</keyword>
<keyword evidence="5 10" id="KW-1133">Transmembrane helix</keyword>
<dbReference type="EMBL" id="UYRV01117343">
    <property type="protein sequence ID" value="VDN30601.1"/>
    <property type="molecule type" value="Genomic_DNA"/>
</dbReference>
<comment type="subcellular location">
    <subcellularLocation>
        <location evidence="1">Golgi apparatus membrane</location>
        <topology evidence="1">Multi-pass membrane protein</topology>
    </subcellularLocation>
</comment>
<evidence type="ECO:0000256" key="2">
    <source>
        <dbReference type="ARBA" id="ARBA00010694"/>
    </source>
</evidence>
<keyword evidence="4 10" id="KW-0812">Transmembrane</keyword>
<evidence type="ECO:0000313" key="12">
    <source>
        <dbReference type="Proteomes" id="UP000271889"/>
    </source>
</evidence>